<organism evidence="3 4">
    <name type="scientific">Natrinema pallidum</name>
    <dbReference type="NCBI Taxonomy" id="69527"/>
    <lineage>
        <taxon>Archaea</taxon>
        <taxon>Methanobacteriati</taxon>
        <taxon>Methanobacteriota</taxon>
        <taxon>Stenosarchaea group</taxon>
        <taxon>Halobacteria</taxon>
        <taxon>Halobacteriales</taxon>
        <taxon>Natrialbaceae</taxon>
        <taxon>Natrinema</taxon>
    </lineage>
</organism>
<proteinExistence type="predicted"/>
<dbReference type="EMBL" id="CP040637">
    <property type="protein sequence ID" value="QCW01831.1"/>
    <property type="molecule type" value="Genomic_DNA"/>
</dbReference>
<protein>
    <submittedName>
        <fullName evidence="3">Stage II sporulation protein M</fullName>
    </submittedName>
</protein>
<name>A0A4P9TB57_9EURY</name>
<accession>A0A4P9TB57</accession>
<sequence>MESGSQRDGTRPTGGYPPGEALTDAWNEHRRYVGFAAGLFAVGIVIGVLLMLAGYNLLEIIQELVGEPLFPDVDGGGFDLARFLLVNNSRAFLLSIVGALSLGLVTAWAMLFNGIIIGNVGAYVTRDVGLDYILVGLLPHGIFELPALFIAAGIGFRLLYRIGQRVRGTRDAIFPKPYLYRTGLLVLAGWLLLVVAALVEAFVTPVLLETLFAERLEEMGATV</sequence>
<dbReference type="AlphaFoldDB" id="A0A4P9TB57"/>
<evidence type="ECO:0000256" key="2">
    <source>
        <dbReference type="SAM" id="Phobius"/>
    </source>
</evidence>
<dbReference type="Pfam" id="PF01944">
    <property type="entry name" value="SpoIIM"/>
    <property type="match status" value="1"/>
</dbReference>
<keyword evidence="2" id="KW-1133">Transmembrane helix</keyword>
<dbReference type="PANTHER" id="PTHR35337">
    <property type="entry name" value="SLR1478 PROTEIN"/>
    <property type="match status" value="1"/>
</dbReference>
<dbReference type="InterPro" id="IPR002798">
    <property type="entry name" value="SpoIIM-like"/>
</dbReference>
<feature type="transmembrane region" description="Helical" evidence="2">
    <location>
        <begin position="132"/>
        <end position="158"/>
    </location>
</feature>
<keyword evidence="4" id="KW-1185">Reference proteome</keyword>
<feature type="transmembrane region" description="Helical" evidence="2">
    <location>
        <begin position="91"/>
        <end position="112"/>
    </location>
</feature>
<dbReference type="PANTHER" id="PTHR35337:SF1">
    <property type="entry name" value="SLR1478 PROTEIN"/>
    <property type="match status" value="1"/>
</dbReference>
<dbReference type="Proteomes" id="UP000307562">
    <property type="component" value="Chromosome"/>
</dbReference>
<dbReference type="KEGG" id="npl:FGF80_00625"/>
<reference evidence="4" key="1">
    <citation type="submission" date="2019-05" db="EMBL/GenBank/DDBJ databases">
        <title>Complete Genome Sequence and Methylation Pattern of the Halophilic Archaeon Natrinema pallidum BOL6-1.</title>
        <authorList>
            <person name="DasSarma P."/>
            <person name="DasSarma B.P."/>
            <person name="DasSarma S.L."/>
            <person name="Martinez F.L."/>
            <person name="Guzman D."/>
            <person name="Roberts R.J."/>
            <person name="DasSarma S."/>
        </authorList>
    </citation>
    <scope>NUCLEOTIDE SEQUENCE [LARGE SCALE GENOMIC DNA]</scope>
    <source>
        <strain evidence="4">BOL6-1</strain>
    </source>
</reference>
<feature type="region of interest" description="Disordered" evidence="1">
    <location>
        <begin position="1"/>
        <end position="20"/>
    </location>
</feature>
<dbReference type="GeneID" id="96154421"/>
<keyword evidence="2" id="KW-0812">Transmembrane</keyword>
<evidence type="ECO:0000256" key="1">
    <source>
        <dbReference type="SAM" id="MobiDB-lite"/>
    </source>
</evidence>
<keyword evidence="2" id="KW-0472">Membrane</keyword>
<evidence type="ECO:0000313" key="3">
    <source>
        <dbReference type="EMBL" id="QCW01831.1"/>
    </source>
</evidence>
<dbReference type="RefSeq" id="WP_138651582.1">
    <property type="nucleotide sequence ID" value="NZ_CP040637.1"/>
</dbReference>
<evidence type="ECO:0000313" key="4">
    <source>
        <dbReference type="Proteomes" id="UP000307562"/>
    </source>
</evidence>
<gene>
    <name evidence="3" type="ORF">FGF80_00625</name>
</gene>
<feature type="transmembrane region" description="Helical" evidence="2">
    <location>
        <begin position="178"/>
        <end position="199"/>
    </location>
</feature>
<feature type="transmembrane region" description="Helical" evidence="2">
    <location>
        <begin position="32"/>
        <end position="53"/>
    </location>
</feature>